<dbReference type="AlphaFoldDB" id="C5M268"/>
<dbReference type="GO" id="GO:0042144">
    <property type="term" value="P:vacuole fusion, non-autophagic"/>
    <property type="evidence" value="ECO:0007669"/>
    <property type="project" value="TreeGrafter"/>
</dbReference>
<evidence type="ECO:0000313" key="8">
    <source>
        <dbReference type="EMBL" id="EER35422.1"/>
    </source>
</evidence>
<dbReference type="SUPFAM" id="SSF54897">
    <property type="entry name" value="Protease propeptides/inhibitors"/>
    <property type="match status" value="1"/>
</dbReference>
<keyword evidence="6" id="KW-1133">Transmembrane helix</keyword>
<dbReference type="GO" id="GO:0004867">
    <property type="term" value="F:serine-type endopeptidase inhibitor activity"/>
    <property type="evidence" value="ECO:0007669"/>
    <property type="project" value="UniProtKB-KW"/>
</dbReference>
<evidence type="ECO:0000256" key="6">
    <source>
        <dbReference type="SAM" id="Phobius"/>
    </source>
</evidence>
<sequence>MKSNRKLTGIFIFVFLSIVTIFSYRALAPIITARNVSTMSGLQSYIITLKESCPDSEANSIKSKISELGGKVTNEFTLIKAFSVELPAVHIESLPQEFTGIATVEEDKEVKIQN</sequence>
<dbReference type="RefSeq" id="XP_002545376.1">
    <property type="nucleotide sequence ID" value="XM_002545330.1"/>
</dbReference>
<reference evidence="7 9" key="1">
    <citation type="journal article" date="2009" name="Nature">
        <title>Evolution of pathogenicity and sexual reproduction in eight Candida genomes.</title>
        <authorList>
            <person name="Butler G."/>
            <person name="Rasmussen M.D."/>
            <person name="Lin M.F."/>
            <person name="Santos M.A."/>
            <person name="Sakthikumar S."/>
            <person name="Munro C.A."/>
            <person name="Rheinbay E."/>
            <person name="Grabherr M."/>
            <person name="Forche A."/>
            <person name="Reedy J.L."/>
            <person name="Agrafioti I."/>
            <person name="Arnaud M.B."/>
            <person name="Bates S."/>
            <person name="Brown A.J."/>
            <person name="Brunke S."/>
            <person name="Costanzo M.C."/>
            <person name="Fitzpatrick D.A."/>
            <person name="de Groot P.W."/>
            <person name="Harris D."/>
            <person name="Hoyer L.L."/>
            <person name="Hube B."/>
            <person name="Klis F.M."/>
            <person name="Kodira C."/>
            <person name="Lennard N."/>
            <person name="Logue M.E."/>
            <person name="Martin R."/>
            <person name="Neiman A.M."/>
            <person name="Nikolaou E."/>
            <person name="Quail M.A."/>
            <person name="Quinn J."/>
            <person name="Santos M.C."/>
            <person name="Schmitzberger F.F."/>
            <person name="Sherlock G."/>
            <person name="Shah P."/>
            <person name="Silverstein K.A."/>
            <person name="Skrzypek M.S."/>
            <person name="Soll D."/>
            <person name="Staggs R."/>
            <person name="Stansfield I."/>
            <person name="Stumpf M.P."/>
            <person name="Sudbery P.E."/>
            <person name="Srikantha T."/>
            <person name="Zeng Q."/>
            <person name="Berman J."/>
            <person name="Berriman M."/>
            <person name="Heitman J."/>
            <person name="Gow N.A."/>
            <person name="Lorenz M.C."/>
            <person name="Birren B.W."/>
            <person name="Kellis M."/>
            <person name="Cuomo C.A."/>
        </authorList>
    </citation>
    <scope>NUCLEOTIDE SEQUENCE [LARGE SCALE GENOMIC DNA]</scope>
    <source>
        <strain evidence="9">ATCC MYA-3404 / T1</strain>
        <strain evidence="7">MYA-3404</strain>
    </source>
</reference>
<dbReference type="GeneID" id="8301914"/>
<dbReference type="Proteomes" id="UP000002037">
    <property type="component" value="Unassembled WGS sequence"/>
</dbReference>
<dbReference type="eggNOG" id="ENOG502SBW1">
    <property type="taxonomic scope" value="Eukaryota"/>
</dbReference>
<keyword evidence="6" id="KW-0812">Transmembrane</keyword>
<dbReference type="EMBL" id="GG692395">
    <property type="protein sequence ID" value="EER35422.1"/>
    <property type="molecule type" value="Genomic_DNA"/>
</dbReference>
<dbReference type="PANTHER" id="PTHR28288">
    <property type="entry name" value="PROTEASE B INHIBITOR 2"/>
    <property type="match status" value="1"/>
</dbReference>
<dbReference type="Gene3D" id="3.30.70.80">
    <property type="entry name" value="Peptidase S8 propeptide/proteinase inhibitor I9"/>
    <property type="match status" value="1"/>
</dbReference>
<evidence type="ECO:0000256" key="4">
    <source>
        <dbReference type="ARBA" id="ARBA00054668"/>
    </source>
</evidence>
<gene>
    <name evidence="7" type="ORF">CTRG_00157</name>
    <name evidence="8" type="ORF">CTRG_00161</name>
</gene>
<reference evidence="7" key="2">
    <citation type="submission" date="2009-06" db="EMBL/GenBank/DDBJ databases">
        <authorList>
            <consortium name="The Broad Institute Genome Sequencing Platform"/>
            <person name="Birren B."/>
            <person name="Lander E."/>
            <person name="Galagan J."/>
            <person name="Nusbaum C."/>
            <person name="Devon K."/>
            <person name="Cuomo C."/>
            <person name="Kellis M."/>
            <person name="Rasmussen M.D."/>
            <person name="Grochow J.A."/>
            <person name="Jaffe D."/>
            <person name="Butler J."/>
            <person name="Alvarez P."/>
            <person name="Gnerre S."/>
            <person name="Grabherr M."/>
            <person name="Kleber M."/>
            <person name="Mauceli E."/>
            <person name="Brockman W."/>
            <person name="MacCallum I.A."/>
            <person name="Rounsley S."/>
            <person name="Young S."/>
            <person name="LaButti K."/>
            <person name="Pushparaj V."/>
            <person name="DeCaprio D."/>
            <person name="Crawford M."/>
            <person name="Koehrsen M."/>
            <person name="Engels R."/>
            <person name="Montgomery P."/>
            <person name="Pearson M."/>
            <person name="Howarth C."/>
            <person name="Larson L."/>
            <person name="Luoma S."/>
            <person name="White J."/>
            <person name="Zeng Q."/>
            <person name="Kodira C."/>
            <person name="Yandava C."/>
            <person name="Alvarado L."/>
            <person name="O'Leary S."/>
            <person name="Soll D.R."/>
            <person name="Srikantha T."/>
        </authorList>
    </citation>
    <scope>NUCLEOTIDE SEQUENCE</scope>
    <source>
        <strain evidence="7">MYA-3404</strain>
    </source>
</reference>
<evidence type="ECO:0000313" key="9">
    <source>
        <dbReference type="Proteomes" id="UP000002037"/>
    </source>
</evidence>
<dbReference type="STRING" id="294747.C5M268"/>
<keyword evidence="9" id="KW-1185">Reference proteome</keyword>
<dbReference type="RefSeq" id="XP_002545380.1">
    <property type="nucleotide sequence ID" value="XM_002545334.1"/>
</dbReference>
<dbReference type="OrthoDB" id="5518345at2759"/>
<feature type="transmembrane region" description="Helical" evidence="6">
    <location>
        <begin position="7"/>
        <end position="27"/>
    </location>
</feature>
<dbReference type="EMBL" id="GG692395">
    <property type="protein sequence ID" value="EER35418.1"/>
    <property type="molecule type" value="Genomic_DNA"/>
</dbReference>
<dbReference type="InterPro" id="IPR052471">
    <property type="entry name" value="PBI_I9"/>
</dbReference>
<dbReference type="PANTHER" id="PTHR28288:SF2">
    <property type="entry name" value="PROTEASE B INHIBITOR 2"/>
    <property type="match status" value="1"/>
</dbReference>
<keyword evidence="2" id="KW-0722">Serine protease inhibitor</keyword>
<protein>
    <recommendedName>
        <fullName evidence="10">Inhibitor I9 domain-containing protein</fullName>
    </recommendedName>
</protein>
<dbReference type="HOGENOM" id="CLU_1970218_0_0_1"/>
<comment type="function">
    <text evidence="4">Cytosolic inhibitor of vacuolar proteinase B (yscB), probably regulating protease B activity during limited proteolysis. PBI2 is a component of the LMA1 complex, which is involved in the facilitation of vesicle fusion such as homotypic vacuole and ER-derived COPII vesicle fusion with the Golgi.</text>
</comment>
<name>C5M268_CANTT</name>
<evidence type="ECO:0000256" key="2">
    <source>
        <dbReference type="ARBA" id="ARBA00022900"/>
    </source>
</evidence>
<dbReference type="KEGG" id="ctp:CTRG_00161"/>
<comment type="similarity">
    <text evidence="3">Belongs to the protease inhibitor I9 family.</text>
</comment>
<evidence type="ECO:0000313" key="7">
    <source>
        <dbReference type="EMBL" id="EER35418.1"/>
    </source>
</evidence>
<dbReference type="VEuPathDB" id="FungiDB:CTRG_00157"/>
<dbReference type="VEuPathDB" id="FungiDB:CTRG_00161"/>
<proteinExistence type="inferred from homology"/>
<accession>C5M268</accession>
<dbReference type="KEGG" id="ctp:CTRG_00157"/>
<evidence type="ECO:0000256" key="5">
    <source>
        <dbReference type="ARBA" id="ARBA00062658"/>
    </source>
</evidence>
<dbReference type="InterPro" id="IPR037045">
    <property type="entry name" value="S8pro/Inhibitor_I9_sf"/>
</dbReference>
<evidence type="ECO:0008006" key="10">
    <source>
        <dbReference type="Google" id="ProtNLM"/>
    </source>
</evidence>
<dbReference type="GeneID" id="8301946"/>
<keyword evidence="1" id="KW-0646">Protease inhibitor</keyword>
<dbReference type="FunFam" id="3.30.70.80:FF:000005">
    <property type="entry name" value="Proteinase inhibitor I2B"/>
    <property type="match status" value="1"/>
</dbReference>
<evidence type="ECO:0000256" key="3">
    <source>
        <dbReference type="ARBA" id="ARBA00038069"/>
    </source>
</evidence>
<keyword evidence="6" id="KW-0472">Membrane</keyword>
<organism evidence="7 9">
    <name type="scientific">Candida tropicalis (strain ATCC MYA-3404 / T1)</name>
    <name type="common">Yeast</name>
    <dbReference type="NCBI Taxonomy" id="294747"/>
    <lineage>
        <taxon>Eukaryota</taxon>
        <taxon>Fungi</taxon>
        <taxon>Dikarya</taxon>
        <taxon>Ascomycota</taxon>
        <taxon>Saccharomycotina</taxon>
        <taxon>Pichiomycetes</taxon>
        <taxon>Debaryomycetaceae</taxon>
        <taxon>Candida/Lodderomyces clade</taxon>
        <taxon>Candida</taxon>
    </lineage>
</organism>
<evidence type="ECO:0000256" key="1">
    <source>
        <dbReference type="ARBA" id="ARBA00022690"/>
    </source>
</evidence>
<comment type="subunit">
    <text evidence="5">Part of the heterodimeric LMA1 complex together with the thioredoxin II/TRX2. LMA1 binds to the ATPase SEC18.</text>
</comment>